<proteinExistence type="predicted"/>
<dbReference type="Proteomes" id="UP001732700">
    <property type="component" value="Chromosome 6C"/>
</dbReference>
<organism evidence="1 2">
    <name type="scientific">Avena sativa</name>
    <name type="common">Oat</name>
    <dbReference type="NCBI Taxonomy" id="4498"/>
    <lineage>
        <taxon>Eukaryota</taxon>
        <taxon>Viridiplantae</taxon>
        <taxon>Streptophyta</taxon>
        <taxon>Embryophyta</taxon>
        <taxon>Tracheophyta</taxon>
        <taxon>Spermatophyta</taxon>
        <taxon>Magnoliopsida</taxon>
        <taxon>Liliopsida</taxon>
        <taxon>Poales</taxon>
        <taxon>Poaceae</taxon>
        <taxon>BOP clade</taxon>
        <taxon>Pooideae</taxon>
        <taxon>Poodae</taxon>
        <taxon>Poeae</taxon>
        <taxon>Poeae Chloroplast Group 1 (Aveneae type)</taxon>
        <taxon>Aveninae</taxon>
        <taxon>Avena</taxon>
    </lineage>
</organism>
<reference evidence="1" key="2">
    <citation type="submission" date="2025-09" db="UniProtKB">
        <authorList>
            <consortium name="EnsemblPlants"/>
        </authorList>
    </citation>
    <scope>IDENTIFICATION</scope>
</reference>
<protein>
    <submittedName>
        <fullName evidence="1">Uncharacterized protein</fullName>
    </submittedName>
</protein>
<sequence length="780" mass="82799">MAIFHHIVLALVLVMTTFSTQATRLLSSKPHPHLLPLSPGGYRTYIVLLKTPTGRGGGDMDSASRRAWYESFLPTKMTRDGQRRLLRSYTTVVNGFSALLTHEEVKLVAEKPGFLTAIPNAFSYKKTTRTPAFLGLGTGLQPSPTWTDANFGAGVIIGVVDGGIDTHHVSLTGDAGLPSPPPRWKGSCEGFNCTKKIIGGKNLIARGMEPKDEEAGHGTSTATMAAGNQLTGISIDNNGLANGTASGMAPSAHIAVYKVCGEFGCPNDAALEGIDAAVADGVDVINLSLGFPSTVTYNHNPIAIGAYGAMTKGILVVAAGGNGGPLPSSVENDVPWMMTVAAGTVDRNIQAKLLLDGGPYHADPILGESIGGDWRSGAPPSPSVGWSSLLFADEGDRRYCVYPDDEKDRIRDKIVICEWEPEPANKTQGDEIDILLRNNAAGVILIGPEKDGYTFDLIDYGPRVMQIAYEDQYRLKDYASSPMAKASIELGGTILGYAPAPAVAGLSGRGPSRLSPGILKPDLMAPGVNILAGVPSGGFELKSGTSASTPHVVGLIALLKKSHPDWSPAAVRSALMTTADILDNAGKPIADQHREMASPYATGAGHVNLGRALDPGLIYDITEKDYATYMCSTLGKAAYEAVSRGGEPWKCGQDLVTNMHQCNLNYPTITVPLQPASSPFFLYRTVTNVAPLDDKPETYTIKVDMPSKVRVTVEPSTLTFTFPGQKISYRMMVSSYVAPDQDGVVYQGSVTLTSSKHTVRSKMIAVVGLAKPEPSTPWQI</sequence>
<accession>A0ACD5Z5T9</accession>
<dbReference type="EnsemblPlants" id="AVESA.00010b.r2.6CG1134560.1">
    <property type="protein sequence ID" value="AVESA.00010b.r2.6CG1134560.1.CDS.1"/>
    <property type="gene ID" value="AVESA.00010b.r2.6CG1134560"/>
</dbReference>
<reference evidence="1" key="1">
    <citation type="submission" date="2021-05" db="EMBL/GenBank/DDBJ databases">
        <authorList>
            <person name="Scholz U."/>
            <person name="Mascher M."/>
            <person name="Fiebig A."/>
        </authorList>
    </citation>
    <scope>NUCLEOTIDE SEQUENCE [LARGE SCALE GENOMIC DNA]</scope>
</reference>
<evidence type="ECO:0000313" key="2">
    <source>
        <dbReference type="Proteomes" id="UP001732700"/>
    </source>
</evidence>
<keyword evidence="2" id="KW-1185">Reference proteome</keyword>
<name>A0ACD5Z5T9_AVESA</name>
<evidence type="ECO:0000313" key="1">
    <source>
        <dbReference type="EnsemblPlants" id="AVESA.00010b.r2.6CG1134560.1.CDS.1"/>
    </source>
</evidence>